<comment type="caution">
    <text evidence="2">The sequence shown here is derived from an EMBL/GenBank/DDBJ whole genome shotgun (WGS) entry which is preliminary data.</text>
</comment>
<reference evidence="2" key="2">
    <citation type="submission" date="2020-09" db="EMBL/GenBank/DDBJ databases">
        <authorList>
            <person name="Luo X."/>
        </authorList>
    </citation>
    <scope>NUCLEOTIDE SEQUENCE</scope>
    <source>
        <strain evidence="2">TRM S81-3</strain>
    </source>
</reference>
<gene>
    <name evidence="2" type="ORF">H0H10_13250</name>
</gene>
<dbReference type="InterPro" id="IPR007210">
    <property type="entry name" value="ABC_Gly_betaine_transp_sub-bd"/>
</dbReference>
<protein>
    <submittedName>
        <fullName evidence="2">ABC transporter substrate-binding protein</fullName>
    </submittedName>
</protein>
<dbReference type="Gene3D" id="3.40.190.120">
    <property type="entry name" value="Osmoprotection protein (prox), domain 2"/>
    <property type="match status" value="1"/>
</dbReference>
<organism evidence="2 3">
    <name type="scientific">Streptomyces griseicoloratus</name>
    <dbReference type="NCBI Taxonomy" id="2752516"/>
    <lineage>
        <taxon>Bacteria</taxon>
        <taxon>Bacillati</taxon>
        <taxon>Actinomycetota</taxon>
        <taxon>Actinomycetes</taxon>
        <taxon>Kitasatosporales</taxon>
        <taxon>Streptomycetaceae</taxon>
        <taxon>Streptomyces</taxon>
    </lineage>
</organism>
<sequence>MRRAPALAALLLLTGCVTGPSLENRGKVTEPPGDSHRLTVGSAGFTESDLLAQMYALLLDDAGYETSLLTVANRELYEPALESGQIDVVPEYAATFADWLNARTHGADAPPVGSPDLGATMDALRRLAAPHGLTVLDPGRAVDQNAFAVSASYARRHGLRTLSDLGASGLRVRLAAGDECVRRPYCAPGLRKTYGIDITAVDPKGVGTTQAKRAVQNGEDQMVLTTTTDATLDAFGLVLLADDRHLQNADNVVPVVNRAQAGGKGVAKALGRLGAVLTTADLAAMNRQVDSWRRLAEDVARSYLEDKGLLK</sequence>
<evidence type="ECO:0000313" key="3">
    <source>
        <dbReference type="Proteomes" id="UP000621210"/>
    </source>
</evidence>
<dbReference type="GO" id="GO:0043190">
    <property type="term" value="C:ATP-binding cassette (ABC) transporter complex"/>
    <property type="evidence" value="ECO:0007669"/>
    <property type="project" value="InterPro"/>
</dbReference>
<accession>A0A926L090</accession>
<name>A0A926L090_9ACTN</name>
<evidence type="ECO:0000313" key="2">
    <source>
        <dbReference type="EMBL" id="MBD0420122.1"/>
    </source>
</evidence>
<keyword evidence="3" id="KW-1185">Reference proteome</keyword>
<dbReference type="Gene3D" id="3.40.190.10">
    <property type="entry name" value="Periplasmic binding protein-like II"/>
    <property type="match status" value="1"/>
</dbReference>
<dbReference type="EMBL" id="JACVQF010000186">
    <property type="protein sequence ID" value="MBD0420122.1"/>
    <property type="molecule type" value="Genomic_DNA"/>
</dbReference>
<dbReference type="SUPFAM" id="SSF53850">
    <property type="entry name" value="Periplasmic binding protein-like II"/>
    <property type="match status" value="1"/>
</dbReference>
<dbReference type="Pfam" id="PF04069">
    <property type="entry name" value="OpuAC"/>
    <property type="match status" value="1"/>
</dbReference>
<dbReference type="PROSITE" id="PS51257">
    <property type="entry name" value="PROKAR_LIPOPROTEIN"/>
    <property type="match status" value="1"/>
</dbReference>
<feature type="domain" description="ABC-type glycine betaine transport system substrate-binding" evidence="1">
    <location>
        <begin position="37"/>
        <end position="305"/>
    </location>
</feature>
<dbReference type="RefSeq" id="WP_188181124.1">
    <property type="nucleotide sequence ID" value="NZ_JACVQF010000186.1"/>
</dbReference>
<dbReference type="AlphaFoldDB" id="A0A926L090"/>
<dbReference type="GO" id="GO:0022857">
    <property type="term" value="F:transmembrane transporter activity"/>
    <property type="evidence" value="ECO:0007669"/>
    <property type="project" value="InterPro"/>
</dbReference>
<evidence type="ECO:0000259" key="1">
    <source>
        <dbReference type="Pfam" id="PF04069"/>
    </source>
</evidence>
<reference evidence="2" key="1">
    <citation type="submission" date="2020-09" db="EMBL/GenBank/DDBJ databases">
        <title>Streptomyces grisecoloratus sp. nov., isolated from cotton soil.</title>
        <authorList>
            <person name="Xing L."/>
        </authorList>
    </citation>
    <scope>NUCLEOTIDE SEQUENCE</scope>
    <source>
        <strain evidence="2">TRM S81-3</strain>
    </source>
</reference>
<proteinExistence type="predicted"/>
<dbReference type="CDD" id="cd13606">
    <property type="entry name" value="PBP2_ProX_like"/>
    <property type="match status" value="1"/>
</dbReference>
<dbReference type="Proteomes" id="UP000621210">
    <property type="component" value="Unassembled WGS sequence"/>
</dbReference>